<evidence type="ECO:0000256" key="2">
    <source>
        <dbReference type="ARBA" id="ARBA00022679"/>
    </source>
</evidence>
<sequence length="250" mass="29004">MAVERIKFLDLFLDILRPEDIDETIMRLLDEPGDGPRQIMLVSLWDILRARRNSEFRAMLESAALVLPTSKSLIGGAQFLHKKTPVRYEPFPFIIAVMGTLEKYLKTVYFFGSRNLSLQKAEKNIRSTFPSLRIVGRIPGFYPRSMEKNIKTAIAKAEPSLVLVGSGIPGKQNWIYRNRSRLPKGIFLWDASILDIFAERKKRPSPALFQAGLEYLPQILKNPLRIFRIFPYLWYKILLAFYRLRKNKEA</sequence>
<reference evidence="3" key="2">
    <citation type="journal article" date="2021" name="PeerJ">
        <title>Extensive microbial diversity within the chicken gut microbiome revealed by metagenomics and culture.</title>
        <authorList>
            <person name="Gilroy R."/>
            <person name="Ravi A."/>
            <person name="Getino M."/>
            <person name="Pursley I."/>
            <person name="Horton D.L."/>
            <person name="Alikhan N.F."/>
            <person name="Baker D."/>
            <person name="Gharbi K."/>
            <person name="Hall N."/>
            <person name="Watson M."/>
            <person name="Adriaenssens E.M."/>
            <person name="Foster-Nyarko E."/>
            <person name="Jarju S."/>
            <person name="Secka A."/>
            <person name="Antonio M."/>
            <person name="Oren A."/>
            <person name="Chaudhuri R.R."/>
            <person name="La Ragione R."/>
            <person name="Hildebrand F."/>
            <person name="Pallen M.J."/>
        </authorList>
    </citation>
    <scope>NUCLEOTIDE SEQUENCE</scope>
    <source>
        <strain evidence="3">B3-4054</strain>
    </source>
</reference>
<organism evidence="3 4">
    <name type="scientific">Candidatus Avitreponema avistercoris</name>
    <dbReference type="NCBI Taxonomy" id="2840705"/>
    <lineage>
        <taxon>Bacteria</taxon>
        <taxon>Pseudomonadati</taxon>
        <taxon>Spirochaetota</taxon>
        <taxon>Spirochaetia</taxon>
        <taxon>Spirochaetales</taxon>
        <taxon>Candidatus Avitreponema</taxon>
    </lineage>
</organism>
<proteinExistence type="predicted"/>
<dbReference type="Proteomes" id="UP000823616">
    <property type="component" value="Unassembled WGS sequence"/>
</dbReference>
<protein>
    <submittedName>
        <fullName evidence="3">WecB/TagA/CpsF family glycosyltransferase</fullName>
    </submittedName>
</protein>
<evidence type="ECO:0000313" key="3">
    <source>
        <dbReference type="EMBL" id="MBO8450666.1"/>
    </source>
</evidence>
<name>A0A9D9EM81_9SPIR</name>
<gene>
    <name evidence="3" type="ORF">IAA96_06130</name>
</gene>
<dbReference type="InterPro" id="IPR004629">
    <property type="entry name" value="WecG_TagA_CpsF"/>
</dbReference>
<keyword evidence="2" id="KW-0808">Transferase</keyword>
<dbReference type="GO" id="GO:0016758">
    <property type="term" value="F:hexosyltransferase activity"/>
    <property type="evidence" value="ECO:0007669"/>
    <property type="project" value="TreeGrafter"/>
</dbReference>
<keyword evidence="1" id="KW-0328">Glycosyltransferase</keyword>
<evidence type="ECO:0000313" key="4">
    <source>
        <dbReference type="Proteomes" id="UP000823616"/>
    </source>
</evidence>
<dbReference type="PANTHER" id="PTHR34136">
    <property type="match status" value="1"/>
</dbReference>
<dbReference type="EMBL" id="JADIMS010000112">
    <property type="protein sequence ID" value="MBO8450666.1"/>
    <property type="molecule type" value="Genomic_DNA"/>
</dbReference>
<comment type="caution">
    <text evidence="3">The sequence shown here is derived from an EMBL/GenBank/DDBJ whole genome shotgun (WGS) entry which is preliminary data.</text>
</comment>
<dbReference type="PANTHER" id="PTHR34136:SF1">
    <property type="entry name" value="UDP-N-ACETYL-D-MANNOSAMINURONIC ACID TRANSFERASE"/>
    <property type="match status" value="1"/>
</dbReference>
<dbReference type="Pfam" id="PF03808">
    <property type="entry name" value="Glyco_tran_WecG"/>
    <property type="match status" value="1"/>
</dbReference>
<reference evidence="3" key="1">
    <citation type="submission" date="2020-10" db="EMBL/GenBank/DDBJ databases">
        <authorList>
            <person name="Gilroy R."/>
        </authorList>
    </citation>
    <scope>NUCLEOTIDE SEQUENCE</scope>
    <source>
        <strain evidence="3">B3-4054</strain>
    </source>
</reference>
<accession>A0A9D9EM81</accession>
<dbReference type="AlphaFoldDB" id="A0A9D9EM81"/>
<evidence type="ECO:0000256" key="1">
    <source>
        <dbReference type="ARBA" id="ARBA00022676"/>
    </source>
</evidence>